<keyword evidence="6 10" id="KW-0808">Transferase</keyword>
<evidence type="ECO:0000313" key="11">
    <source>
        <dbReference type="EMBL" id="CAF0986394.1"/>
    </source>
</evidence>
<reference evidence="12" key="1">
    <citation type="submission" date="2021-02" db="EMBL/GenBank/DDBJ databases">
        <authorList>
            <person name="Nowell W R."/>
        </authorList>
    </citation>
    <scope>NUCLEOTIDE SEQUENCE</scope>
</reference>
<sequence>MANYVNNTTTADDRIELITIPHDHEEAVDQRYERNTPIEINNDSMYTLDRIHSNLNKRETIERTPVTLAVNDLDKIQNNSMTQNPRIVEETTKVDHLIATNILNDIQANLRPIVEYAKEPLLPLSKACTPLENILHDLSVYVKMAIDETSEQPPDGLTVDESAAIRLYTIEWDKPYTSLYSMLNYTLKNESRENLKPYFKYLKLFITALAKLPCIPQLTVWRGVPKNLSMDFPSGTKVTWWSFSSCTTEMTVLQNNMYLGFNGNRTLFSVEAINGRSIRAHSHFNTENEVLLLPGTHMVVQSQLNPAPELYIIHLKQIEPPQVLLAPPFEGILNIFSKLFLNNIISTFRCTSLSDSTVSLA</sequence>
<dbReference type="GO" id="GO:0005576">
    <property type="term" value="C:extracellular region"/>
    <property type="evidence" value="ECO:0007669"/>
    <property type="project" value="UniProtKB-SubCell"/>
</dbReference>
<evidence type="ECO:0000256" key="5">
    <source>
        <dbReference type="ARBA" id="ARBA00022676"/>
    </source>
</evidence>
<name>A0A814IF53_9BILA</name>
<keyword evidence="10" id="KW-0521">NADP</keyword>
<dbReference type="PANTHER" id="PTHR10339:SF25">
    <property type="entry name" value="SECRETED EXOENZYME S"/>
    <property type="match status" value="1"/>
</dbReference>
<evidence type="ECO:0000313" key="13">
    <source>
        <dbReference type="Proteomes" id="UP000663832"/>
    </source>
</evidence>
<evidence type="ECO:0000256" key="8">
    <source>
        <dbReference type="ARBA" id="ARBA00023026"/>
    </source>
</evidence>
<keyword evidence="10" id="KW-0520">NAD</keyword>
<comment type="caution">
    <text evidence="12">The sequence shown here is derived from an EMBL/GenBank/DDBJ whole genome shotgun (WGS) entry which is preliminary data.</text>
</comment>
<evidence type="ECO:0000256" key="1">
    <source>
        <dbReference type="ARBA" id="ARBA00004613"/>
    </source>
</evidence>
<gene>
    <name evidence="11" type="ORF">QVE165_LOCUS14145</name>
    <name evidence="12" type="ORF">QVE165_LOCUS16212</name>
</gene>
<keyword evidence="8" id="KW-0843">Virulence</keyword>
<evidence type="ECO:0000256" key="7">
    <source>
        <dbReference type="ARBA" id="ARBA00022695"/>
    </source>
</evidence>
<dbReference type="InterPro" id="IPR000768">
    <property type="entry name" value="ART"/>
</dbReference>
<dbReference type="EMBL" id="CAJNOM010000074">
    <property type="protein sequence ID" value="CAF0986394.1"/>
    <property type="molecule type" value="Genomic_DNA"/>
</dbReference>
<dbReference type="InterPro" id="IPR050999">
    <property type="entry name" value="ADP-ribosyltransferase_ARG"/>
</dbReference>
<keyword evidence="13" id="KW-1185">Reference proteome</keyword>
<evidence type="ECO:0000256" key="6">
    <source>
        <dbReference type="ARBA" id="ARBA00022679"/>
    </source>
</evidence>
<dbReference type="EMBL" id="CAJNOM010000090">
    <property type="protein sequence ID" value="CAF1024930.1"/>
    <property type="molecule type" value="Genomic_DNA"/>
</dbReference>
<dbReference type="GO" id="GO:0016779">
    <property type="term" value="F:nucleotidyltransferase activity"/>
    <property type="evidence" value="ECO:0007669"/>
    <property type="project" value="UniProtKB-KW"/>
</dbReference>
<protein>
    <recommendedName>
        <fullName evidence="10">NAD(P)(+)--arginine ADP-ribosyltransferase</fullName>
        <ecNumber evidence="10">2.4.2.31</ecNumber>
    </recommendedName>
    <alternativeName>
        <fullName evidence="10">Mono(ADP-ribosyl)transferase</fullName>
    </alternativeName>
</protein>
<keyword evidence="4" id="KW-0800">Toxin</keyword>
<organism evidence="12 13">
    <name type="scientific">Adineta steineri</name>
    <dbReference type="NCBI Taxonomy" id="433720"/>
    <lineage>
        <taxon>Eukaryota</taxon>
        <taxon>Metazoa</taxon>
        <taxon>Spiralia</taxon>
        <taxon>Gnathifera</taxon>
        <taxon>Rotifera</taxon>
        <taxon>Eurotatoria</taxon>
        <taxon>Bdelloidea</taxon>
        <taxon>Adinetida</taxon>
        <taxon>Adinetidae</taxon>
        <taxon>Adineta</taxon>
    </lineage>
</organism>
<comment type="subcellular location">
    <subcellularLocation>
        <location evidence="1">Secreted</location>
    </subcellularLocation>
</comment>
<dbReference type="GO" id="GO:0090729">
    <property type="term" value="F:toxin activity"/>
    <property type="evidence" value="ECO:0007669"/>
    <property type="project" value="UniProtKB-KW"/>
</dbReference>
<dbReference type="Pfam" id="PF01129">
    <property type="entry name" value="ART"/>
    <property type="match status" value="1"/>
</dbReference>
<dbReference type="AlphaFoldDB" id="A0A814IF53"/>
<keyword evidence="7" id="KW-0548">Nucleotidyltransferase</keyword>
<evidence type="ECO:0000256" key="9">
    <source>
        <dbReference type="ARBA" id="ARBA00047597"/>
    </source>
</evidence>
<keyword evidence="5 10" id="KW-0328">Glycosyltransferase</keyword>
<comment type="catalytic activity">
    <reaction evidence="9 10">
        <text>L-arginyl-[protein] + NAD(+) = N(omega)-(ADP-D-ribosyl)-L-arginyl-[protein] + nicotinamide + H(+)</text>
        <dbReference type="Rhea" id="RHEA:19149"/>
        <dbReference type="Rhea" id="RHEA-COMP:10532"/>
        <dbReference type="Rhea" id="RHEA-COMP:15087"/>
        <dbReference type="ChEBI" id="CHEBI:15378"/>
        <dbReference type="ChEBI" id="CHEBI:17154"/>
        <dbReference type="ChEBI" id="CHEBI:29965"/>
        <dbReference type="ChEBI" id="CHEBI:57540"/>
        <dbReference type="ChEBI" id="CHEBI:142554"/>
        <dbReference type="EC" id="2.4.2.31"/>
    </reaction>
</comment>
<dbReference type="Proteomes" id="UP000663832">
    <property type="component" value="Unassembled WGS sequence"/>
</dbReference>
<dbReference type="PROSITE" id="PS51996">
    <property type="entry name" value="TR_MART"/>
    <property type="match status" value="1"/>
</dbReference>
<evidence type="ECO:0000256" key="10">
    <source>
        <dbReference type="RuleBase" id="RU361228"/>
    </source>
</evidence>
<accession>A0A814IF53</accession>
<dbReference type="GO" id="GO:0003950">
    <property type="term" value="F:NAD+ poly-ADP-ribosyltransferase activity"/>
    <property type="evidence" value="ECO:0007669"/>
    <property type="project" value="TreeGrafter"/>
</dbReference>
<dbReference type="GO" id="GO:0106274">
    <property type="term" value="F:NAD+-protein-arginine ADP-ribosyltransferase activity"/>
    <property type="evidence" value="ECO:0007669"/>
    <property type="project" value="UniProtKB-EC"/>
</dbReference>
<evidence type="ECO:0000256" key="3">
    <source>
        <dbReference type="ARBA" id="ARBA00022525"/>
    </source>
</evidence>
<evidence type="ECO:0000256" key="4">
    <source>
        <dbReference type="ARBA" id="ARBA00022656"/>
    </source>
</evidence>
<dbReference type="SUPFAM" id="SSF56399">
    <property type="entry name" value="ADP-ribosylation"/>
    <property type="match status" value="1"/>
</dbReference>
<comment type="similarity">
    <text evidence="2 10">Belongs to the Arg-specific ADP-ribosyltransferase family.</text>
</comment>
<dbReference type="PANTHER" id="PTHR10339">
    <property type="entry name" value="ADP-RIBOSYLTRANSFERASE"/>
    <property type="match status" value="1"/>
</dbReference>
<dbReference type="EC" id="2.4.2.31" evidence="10"/>
<proteinExistence type="inferred from homology"/>
<dbReference type="OrthoDB" id="423533at2759"/>
<evidence type="ECO:0000313" key="12">
    <source>
        <dbReference type="EMBL" id="CAF1024930.1"/>
    </source>
</evidence>
<keyword evidence="3" id="KW-0964">Secreted</keyword>
<evidence type="ECO:0000256" key="2">
    <source>
        <dbReference type="ARBA" id="ARBA00009558"/>
    </source>
</evidence>
<dbReference type="Gene3D" id="3.90.176.10">
    <property type="entry name" value="Toxin ADP-ribosyltransferase, Chain A, domain 1"/>
    <property type="match status" value="1"/>
</dbReference>